<name>A0A4P8HRU5_9BURK</name>
<dbReference type="PANTHER" id="PTHR23028">
    <property type="entry name" value="ACETYLTRANSFERASE"/>
    <property type="match status" value="1"/>
</dbReference>
<keyword evidence="4" id="KW-0808">Transferase</keyword>
<protein>
    <submittedName>
        <fullName evidence="4">Acyltransferase</fullName>
    </submittedName>
    <submittedName>
        <fullName evidence="3">Peptidoglycan/LPS O-acetylase OafA/YrhL</fullName>
    </submittedName>
</protein>
<dbReference type="AlphaFoldDB" id="A0A4P8HRU5"/>
<gene>
    <name evidence="4" type="ORF">FCL38_20565</name>
    <name evidence="3" type="ORF">FHS02_003156</name>
</gene>
<dbReference type="PANTHER" id="PTHR23028:SF53">
    <property type="entry name" value="ACYL_TRANSF_3 DOMAIN-CONTAINING PROTEIN"/>
    <property type="match status" value="1"/>
</dbReference>
<feature type="transmembrane region" description="Helical" evidence="1">
    <location>
        <begin position="231"/>
        <end position="248"/>
    </location>
</feature>
<dbReference type="OrthoDB" id="8772324at2"/>
<keyword evidence="1" id="KW-0472">Membrane</keyword>
<evidence type="ECO:0000256" key="1">
    <source>
        <dbReference type="SAM" id="Phobius"/>
    </source>
</evidence>
<reference evidence="3 6" key="2">
    <citation type="submission" date="2020-08" db="EMBL/GenBank/DDBJ databases">
        <title>Genomic Encyclopedia of Type Strains, Phase III (KMG-III): the genomes of soil and plant-associated and newly described type strains.</title>
        <authorList>
            <person name="Whitman W."/>
        </authorList>
    </citation>
    <scope>NUCLEOTIDE SEQUENCE [LARGE SCALE GENOMIC DNA]</scope>
    <source>
        <strain evidence="3 6">CECT 7753</strain>
    </source>
</reference>
<sequence length="421" mass="46747">MSQTSPIPTAGRSLNEKKFWALNWLRFLLALYLVFFHTFRNNYSEITGSWIEAFLGLGNMATSVFFVLSGFLLTHAYVTRKNGAPVDKRNFFISRFATLYPLHLVGLLVAAIPVCAAVYSNGGVKVPIDAFGTAERMLGKLELLVALGTNLFLMNAWNPYYLSFNFASWSLSALAFYYLLFPAAARHIYKLKSPIVALLVLGLLFTIPGIIADLMERKDLLTEGLLHRNPIIRLPLFLAGMVLCVMLARESLDSAKLRAALMAVFLITFVIGVSAQFAERKFHVVQNGLYLPASIAIVWWCVYAKQAGPVVQHWGDRLGAASLPLFLLHAPLHAIFVKVEKFVVGLGSVSSWNLHAIIEAGRNVEPTMAFYPVYLAILLVICVVLQERFVVPLQKIIRKSFGTSSAQRDFAEKNAAVKKSA</sequence>
<feature type="transmembrane region" description="Helical" evidence="1">
    <location>
        <begin position="193"/>
        <end position="211"/>
    </location>
</feature>
<dbReference type="Proteomes" id="UP000584325">
    <property type="component" value="Unassembled WGS sequence"/>
</dbReference>
<feature type="transmembrane region" description="Helical" evidence="1">
    <location>
        <begin position="369"/>
        <end position="391"/>
    </location>
</feature>
<keyword evidence="1" id="KW-1133">Transmembrane helix</keyword>
<keyword evidence="4" id="KW-0012">Acyltransferase</keyword>
<feature type="transmembrane region" description="Helical" evidence="1">
    <location>
        <begin position="21"/>
        <end position="39"/>
    </location>
</feature>
<keyword evidence="1" id="KW-0812">Transmembrane</keyword>
<dbReference type="Pfam" id="PF01757">
    <property type="entry name" value="Acyl_transf_3"/>
    <property type="match status" value="1"/>
</dbReference>
<feature type="transmembrane region" description="Helical" evidence="1">
    <location>
        <begin position="160"/>
        <end position="181"/>
    </location>
</feature>
<accession>A0A4P8HRU5</accession>
<dbReference type="EMBL" id="CP040017">
    <property type="protein sequence ID" value="QCP12553.1"/>
    <property type="molecule type" value="Genomic_DNA"/>
</dbReference>
<evidence type="ECO:0000313" key="4">
    <source>
        <dbReference type="EMBL" id="QCP12553.1"/>
    </source>
</evidence>
<feature type="transmembrane region" description="Helical" evidence="1">
    <location>
        <begin position="260"/>
        <end position="277"/>
    </location>
</feature>
<dbReference type="GO" id="GO:0009103">
    <property type="term" value="P:lipopolysaccharide biosynthetic process"/>
    <property type="evidence" value="ECO:0007669"/>
    <property type="project" value="TreeGrafter"/>
</dbReference>
<organism evidence="3 6">
    <name type="scientific">Pseudoduganella umbonata</name>
    <dbReference type="NCBI Taxonomy" id="864828"/>
    <lineage>
        <taxon>Bacteria</taxon>
        <taxon>Pseudomonadati</taxon>
        <taxon>Pseudomonadota</taxon>
        <taxon>Betaproteobacteria</taxon>
        <taxon>Burkholderiales</taxon>
        <taxon>Oxalobacteraceae</taxon>
        <taxon>Telluria group</taxon>
        <taxon>Pseudoduganella</taxon>
    </lineage>
</organism>
<dbReference type="InterPro" id="IPR002656">
    <property type="entry name" value="Acyl_transf_3_dom"/>
</dbReference>
<feature type="transmembrane region" description="Helical" evidence="1">
    <location>
        <begin position="99"/>
        <end position="119"/>
    </location>
</feature>
<dbReference type="Proteomes" id="UP000298763">
    <property type="component" value="Chromosome"/>
</dbReference>
<feature type="transmembrane region" description="Helical" evidence="1">
    <location>
        <begin position="318"/>
        <end position="336"/>
    </location>
</feature>
<keyword evidence="5" id="KW-1185">Reference proteome</keyword>
<dbReference type="EMBL" id="JACHXS010000005">
    <property type="protein sequence ID" value="MBB3222337.1"/>
    <property type="molecule type" value="Genomic_DNA"/>
</dbReference>
<evidence type="ECO:0000313" key="5">
    <source>
        <dbReference type="Proteomes" id="UP000298763"/>
    </source>
</evidence>
<evidence type="ECO:0000259" key="2">
    <source>
        <dbReference type="Pfam" id="PF01757"/>
    </source>
</evidence>
<proteinExistence type="predicted"/>
<dbReference type="InterPro" id="IPR050879">
    <property type="entry name" value="Acyltransferase_3"/>
</dbReference>
<feature type="transmembrane region" description="Helical" evidence="1">
    <location>
        <begin position="289"/>
        <end position="306"/>
    </location>
</feature>
<evidence type="ECO:0000313" key="6">
    <source>
        <dbReference type="Proteomes" id="UP000584325"/>
    </source>
</evidence>
<dbReference type="GO" id="GO:0016020">
    <property type="term" value="C:membrane"/>
    <property type="evidence" value="ECO:0007669"/>
    <property type="project" value="TreeGrafter"/>
</dbReference>
<reference evidence="4 5" key="1">
    <citation type="submission" date="2019-05" db="EMBL/GenBank/DDBJ databases">
        <title>Draft Genome Sequences of Six Type Strains of the Genus Massilia.</title>
        <authorList>
            <person name="Miess H."/>
            <person name="Frediansyhah A."/>
            <person name="Gross H."/>
        </authorList>
    </citation>
    <scope>NUCLEOTIDE SEQUENCE [LARGE SCALE GENOMIC DNA]</scope>
    <source>
        <strain evidence="4 5">DSMZ 26121</strain>
    </source>
</reference>
<feature type="transmembrane region" description="Helical" evidence="1">
    <location>
        <begin position="59"/>
        <end position="78"/>
    </location>
</feature>
<dbReference type="GO" id="GO:0016747">
    <property type="term" value="F:acyltransferase activity, transferring groups other than amino-acyl groups"/>
    <property type="evidence" value="ECO:0007669"/>
    <property type="project" value="InterPro"/>
</dbReference>
<feature type="domain" description="Acyltransferase 3" evidence="2">
    <location>
        <begin position="21"/>
        <end position="385"/>
    </location>
</feature>
<dbReference type="RefSeq" id="WP_137315387.1">
    <property type="nucleotide sequence ID" value="NZ_CP040017.1"/>
</dbReference>
<evidence type="ECO:0000313" key="3">
    <source>
        <dbReference type="EMBL" id="MBB3222337.1"/>
    </source>
</evidence>